<keyword evidence="2" id="KW-1185">Reference proteome</keyword>
<protein>
    <submittedName>
        <fullName evidence="1">Uncharacterized protein</fullName>
    </submittedName>
</protein>
<dbReference type="EMBL" id="CM047749">
    <property type="protein sequence ID" value="KAJ0010310.1"/>
    <property type="molecule type" value="Genomic_DNA"/>
</dbReference>
<gene>
    <name evidence="1" type="ORF">Pint_34354</name>
</gene>
<proteinExistence type="predicted"/>
<sequence>MADLVKELAVPIQLADFIVKAADEAYSFKQECQELKSKAEKLAALLRQVARTSNVPYQRPTLRIAHETEQVLDKTLTLVVKCRGNGIVKRVFTIIPAAAFKKSSMQLENCLGDVSWLLRVSASGEDHDDEYLGLPPIAANEPILCLIWEQISILYTGSFEEKSDGAASLVSLARDNDRYGKLIIEEGGVPPLLKLAKEGEREGQENAARAIGLLGRDAESVEQIVNAGVCAVFAKILKDGHMKVQSVVAWAVSELVGNHRKCQEHFAQNNIVRFLVSHLAFETVQEHSKYTIATHKQPMSSIHSVLVASNTTKDPNNENNQTTAQYSEENFTKVAHPMGNQAPSSMSNLVSNVAQSRILPNSSKSTQQQHQQANDGRRYNNNTKQHNHQHQGQVSLAVSSIHKGRESESPALKAEMKAMAARALWQLSKESLTISRNLTESRALLCFAVLLEKGHEDVQSYSAMALVEITAVAEKNAELRRSAFKPTSPAAKAVVEQLLHVIERADSDLLIPCIKCIGNLARTFRATETRFIRPLVKLLDESEPEVAMEAIIALNKFATTQNFLCDVHSKAIISAGGTKHLIQHVYFGEQMIQIPALMLLCYVAMNVPDSETLAEEEVLIVLEWSLKQAHLTAEPSLESLLPEANSRLKLYQSRGTRGFH</sequence>
<evidence type="ECO:0000313" key="1">
    <source>
        <dbReference type="EMBL" id="KAJ0010310.1"/>
    </source>
</evidence>
<evidence type="ECO:0000313" key="2">
    <source>
        <dbReference type="Proteomes" id="UP001163603"/>
    </source>
</evidence>
<name>A0ACC0X5F3_9ROSI</name>
<reference evidence="2" key="1">
    <citation type="journal article" date="2023" name="G3 (Bethesda)">
        <title>Genome assembly and association tests identify interacting loci associated with vigor, precocity, and sex in interspecific pistachio rootstocks.</title>
        <authorList>
            <person name="Palmer W."/>
            <person name="Jacygrad E."/>
            <person name="Sagayaradj S."/>
            <person name="Cavanaugh K."/>
            <person name="Han R."/>
            <person name="Bertier L."/>
            <person name="Beede B."/>
            <person name="Kafkas S."/>
            <person name="Golino D."/>
            <person name="Preece J."/>
            <person name="Michelmore R."/>
        </authorList>
    </citation>
    <scope>NUCLEOTIDE SEQUENCE [LARGE SCALE GENOMIC DNA]</scope>
</reference>
<organism evidence="1 2">
    <name type="scientific">Pistacia integerrima</name>
    <dbReference type="NCBI Taxonomy" id="434235"/>
    <lineage>
        <taxon>Eukaryota</taxon>
        <taxon>Viridiplantae</taxon>
        <taxon>Streptophyta</taxon>
        <taxon>Embryophyta</taxon>
        <taxon>Tracheophyta</taxon>
        <taxon>Spermatophyta</taxon>
        <taxon>Magnoliopsida</taxon>
        <taxon>eudicotyledons</taxon>
        <taxon>Gunneridae</taxon>
        <taxon>Pentapetalae</taxon>
        <taxon>rosids</taxon>
        <taxon>malvids</taxon>
        <taxon>Sapindales</taxon>
        <taxon>Anacardiaceae</taxon>
        <taxon>Pistacia</taxon>
    </lineage>
</organism>
<accession>A0ACC0X5F3</accession>
<comment type="caution">
    <text evidence="1">The sequence shown here is derived from an EMBL/GenBank/DDBJ whole genome shotgun (WGS) entry which is preliminary data.</text>
</comment>
<dbReference type="Proteomes" id="UP001163603">
    <property type="component" value="Chromosome 14"/>
</dbReference>